<evidence type="ECO:0000256" key="3">
    <source>
        <dbReference type="ARBA" id="ARBA00012528"/>
    </source>
</evidence>
<keyword evidence="6 8" id="KW-0472">Membrane</keyword>
<dbReference type="InterPro" id="IPR000160">
    <property type="entry name" value="GGDEF_dom"/>
</dbReference>
<evidence type="ECO:0000259" key="10">
    <source>
        <dbReference type="PROSITE" id="PS50887"/>
    </source>
</evidence>
<evidence type="ECO:0000256" key="1">
    <source>
        <dbReference type="ARBA" id="ARBA00001946"/>
    </source>
</evidence>
<dbReference type="SUPFAM" id="SSF55073">
    <property type="entry name" value="Nucleotide cyclase"/>
    <property type="match status" value="1"/>
</dbReference>
<keyword evidence="4 8" id="KW-0812">Transmembrane</keyword>
<feature type="transmembrane region" description="Helical" evidence="8">
    <location>
        <begin position="310"/>
        <end position="329"/>
    </location>
</feature>
<reference evidence="11 12" key="1">
    <citation type="submission" date="2016-10" db="EMBL/GenBank/DDBJ databases">
        <authorList>
            <person name="de Groot N.N."/>
        </authorList>
    </citation>
    <scope>NUCLEOTIDE SEQUENCE [LARGE SCALE GENOMIC DNA]</scope>
    <source>
        <strain evidence="11 12">DSM 15893</strain>
    </source>
</reference>
<dbReference type="EC" id="2.7.7.65" evidence="3"/>
<dbReference type="OrthoDB" id="9812260at2"/>
<dbReference type="InterPro" id="IPR050469">
    <property type="entry name" value="Diguanylate_Cyclase"/>
</dbReference>
<dbReference type="GO" id="GO:0007165">
    <property type="term" value="P:signal transduction"/>
    <property type="evidence" value="ECO:0007669"/>
    <property type="project" value="UniProtKB-ARBA"/>
</dbReference>
<dbReference type="PANTHER" id="PTHR45138:SF9">
    <property type="entry name" value="DIGUANYLATE CYCLASE DGCM-RELATED"/>
    <property type="match status" value="1"/>
</dbReference>
<dbReference type="NCBIfam" id="TIGR00254">
    <property type="entry name" value="GGDEF"/>
    <property type="match status" value="1"/>
</dbReference>
<dbReference type="InterPro" id="IPR029787">
    <property type="entry name" value="Nucleotide_cyclase"/>
</dbReference>
<evidence type="ECO:0000256" key="2">
    <source>
        <dbReference type="ARBA" id="ARBA00004370"/>
    </source>
</evidence>
<dbReference type="CDD" id="cd01949">
    <property type="entry name" value="GGDEF"/>
    <property type="match status" value="1"/>
</dbReference>
<dbReference type="InterPro" id="IPR043128">
    <property type="entry name" value="Rev_trsase/Diguanyl_cyclase"/>
</dbReference>
<gene>
    <name evidence="11" type="ORF">SAMN03084138_00722</name>
</gene>
<sequence>MALLKRRYIRMFVVIIGIVFSASLSALFSASEHENIVSDFEFEVERKAAAFSQTLDMNFEALQSISTLFRTYPDTGYLMFKQEAQRVLQRHSGIQGLEWAPRIFQEERTDAERVMQLHFPEFSFTHISPHGNMAIAKESQEYYPIYYVEPYFGNEKVLGFDLGSNPRRMSTLIEARDSGQAKATASIRLIQETENQRGFLTMVPIYQGAVSTLAHRQKNIIGIVLAVNRIGDIFVMSQHGELPTDLSIRLFDITNPKQVELLFDRTPKDAILSDDLRYTTSLPTVLGRQWKMEVTATKAYLAGKKSMTPIIVFASGIMLTAFFTAYLSLMFRHSGLVEKEVIERTKDLDFANNELRKLSQNDALTGLYNRRYFDEYASREWLRAQRTQTPLSLLLIDVDHFKRYNDCYGHHAGDVCLKQIASALQHALMRSQDIVCRYGGEEFVIVLPDTTEPGNVAERCRAKIAALGIEHNGNEDKGKVSISIGAATAVPRGANQFQDLFNAADEALYEAKSSGRDCTVIRTGDVESDPLPDEDLRA</sequence>
<evidence type="ECO:0000256" key="5">
    <source>
        <dbReference type="ARBA" id="ARBA00022989"/>
    </source>
</evidence>
<dbReference type="STRING" id="1121869.SAMN03084138_00722"/>
<dbReference type="GO" id="GO:0043709">
    <property type="term" value="P:cell adhesion involved in single-species biofilm formation"/>
    <property type="evidence" value="ECO:0007669"/>
    <property type="project" value="TreeGrafter"/>
</dbReference>
<accession>A0A1I5KRL8</accession>
<evidence type="ECO:0000256" key="8">
    <source>
        <dbReference type="SAM" id="Phobius"/>
    </source>
</evidence>
<comment type="cofactor">
    <cofactor evidence="1">
        <name>Mg(2+)</name>
        <dbReference type="ChEBI" id="CHEBI:18420"/>
    </cofactor>
</comment>
<dbReference type="EMBL" id="FOWR01000004">
    <property type="protein sequence ID" value="SFO87655.1"/>
    <property type="molecule type" value="Genomic_DNA"/>
</dbReference>
<dbReference type="Gene3D" id="3.30.450.350">
    <property type="entry name" value="CHASE domain"/>
    <property type="match status" value="1"/>
</dbReference>
<dbReference type="GO" id="GO:0052621">
    <property type="term" value="F:diguanylate cyclase activity"/>
    <property type="evidence" value="ECO:0007669"/>
    <property type="project" value="UniProtKB-EC"/>
</dbReference>
<feature type="domain" description="GGDEF" evidence="10">
    <location>
        <begin position="389"/>
        <end position="524"/>
    </location>
</feature>
<dbReference type="Pfam" id="PF03924">
    <property type="entry name" value="CHASE"/>
    <property type="match status" value="1"/>
</dbReference>
<name>A0A1I5KRL8_9GAMM</name>
<dbReference type="Pfam" id="PF00990">
    <property type="entry name" value="GGDEF"/>
    <property type="match status" value="1"/>
</dbReference>
<dbReference type="GO" id="GO:0005886">
    <property type="term" value="C:plasma membrane"/>
    <property type="evidence" value="ECO:0007669"/>
    <property type="project" value="TreeGrafter"/>
</dbReference>
<dbReference type="SMART" id="SM00267">
    <property type="entry name" value="GGDEF"/>
    <property type="match status" value="1"/>
</dbReference>
<proteinExistence type="predicted"/>
<feature type="domain" description="CHASE" evidence="9">
    <location>
        <begin position="80"/>
        <end position="293"/>
    </location>
</feature>
<dbReference type="InterPro" id="IPR042240">
    <property type="entry name" value="CHASE_sf"/>
</dbReference>
<comment type="catalytic activity">
    <reaction evidence="7">
        <text>2 GTP = 3',3'-c-di-GMP + 2 diphosphate</text>
        <dbReference type="Rhea" id="RHEA:24898"/>
        <dbReference type="ChEBI" id="CHEBI:33019"/>
        <dbReference type="ChEBI" id="CHEBI:37565"/>
        <dbReference type="ChEBI" id="CHEBI:58805"/>
        <dbReference type="EC" id="2.7.7.65"/>
    </reaction>
</comment>
<evidence type="ECO:0000256" key="6">
    <source>
        <dbReference type="ARBA" id="ARBA00023136"/>
    </source>
</evidence>
<dbReference type="Proteomes" id="UP000182692">
    <property type="component" value="Unassembled WGS sequence"/>
</dbReference>
<evidence type="ECO:0000259" key="9">
    <source>
        <dbReference type="PROSITE" id="PS50839"/>
    </source>
</evidence>
<dbReference type="PROSITE" id="PS50887">
    <property type="entry name" value="GGDEF"/>
    <property type="match status" value="1"/>
</dbReference>
<dbReference type="GeneID" id="35872589"/>
<evidence type="ECO:0000313" key="11">
    <source>
        <dbReference type="EMBL" id="SFO87655.1"/>
    </source>
</evidence>
<dbReference type="AlphaFoldDB" id="A0A1I5KRL8"/>
<organism evidence="11 12">
    <name type="scientific">Enterovibrio norvegicus DSM 15893</name>
    <dbReference type="NCBI Taxonomy" id="1121869"/>
    <lineage>
        <taxon>Bacteria</taxon>
        <taxon>Pseudomonadati</taxon>
        <taxon>Pseudomonadota</taxon>
        <taxon>Gammaproteobacteria</taxon>
        <taxon>Vibrionales</taxon>
        <taxon>Vibrionaceae</taxon>
        <taxon>Enterovibrio</taxon>
    </lineage>
</organism>
<keyword evidence="5 8" id="KW-1133">Transmembrane helix</keyword>
<dbReference type="Gene3D" id="3.30.70.270">
    <property type="match status" value="1"/>
</dbReference>
<comment type="subcellular location">
    <subcellularLocation>
        <location evidence="2">Membrane</location>
    </subcellularLocation>
</comment>
<evidence type="ECO:0000256" key="7">
    <source>
        <dbReference type="ARBA" id="ARBA00034247"/>
    </source>
</evidence>
<dbReference type="SMART" id="SM01079">
    <property type="entry name" value="CHASE"/>
    <property type="match status" value="1"/>
</dbReference>
<evidence type="ECO:0000256" key="4">
    <source>
        <dbReference type="ARBA" id="ARBA00022692"/>
    </source>
</evidence>
<dbReference type="PROSITE" id="PS50839">
    <property type="entry name" value="CHASE"/>
    <property type="match status" value="1"/>
</dbReference>
<dbReference type="RefSeq" id="WP_017017007.1">
    <property type="nucleotide sequence ID" value="NZ_FOWR01000004.1"/>
</dbReference>
<dbReference type="PANTHER" id="PTHR45138">
    <property type="entry name" value="REGULATORY COMPONENTS OF SENSORY TRANSDUCTION SYSTEM"/>
    <property type="match status" value="1"/>
</dbReference>
<dbReference type="GO" id="GO:1902201">
    <property type="term" value="P:negative regulation of bacterial-type flagellum-dependent cell motility"/>
    <property type="evidence" value="ECO:0007669"/>
    <property type="project" value="TreeGrafter"/>
</dbReference>
<evidence type="ECO:0000313" key="12">
    <source>
        <dbReference type="Proteomes" id="UP000182692"/>
    </source>
</evidence>
<dbReference type="InterPro" id="IPR006189">
    <property type="entry name" value="CHASE_dom"/>
</dbReference>
<dbReference type="FunFam" id="3.30.70.270:FF:000001">
    <property type="entry name" value="Diguanylate cyclase domain protein"/>
    <property type="match status" value="1"/>
</dbReference>
<protein>
    <recommendedName>
        <fullName evidence="3">diguanylate cyclase</fullName>
        <ecNumber evidence="3">2.7.7.65</ecNumber>
    </recommendedName>
</protein>